<organism evidence="5 6">
    <name type="scientific">Gilvimarinus japonicus</name>
    <dbReference type="NCBI Taxonomy" id="1796469"/>
    <lineage>
        <taxon>Bacteria</taxon>
        <taxon>Pseudomonadati</taxon>
        <taxon>Pseudomonadota</taxon>
        <taxon>Gammaproteobacteria</taxon>
        <taxon>Cellvibrionales</taxon>
        <taxon>Cellvibrionaceae</taxon>
        <taxon>Gilvimarinus</taxon>
    </lineage>
</organism>
<comment type="catalytic activity">
    <reaction evidence="2">
        <text>2 superoxide + 2 H(+) = H2O2 + O2</text>
        <dbReference type="Rhea" id="RHEA:20696"/>
        <dbReference type="ChEBI" id="CHEBI:15378"/>
        <dbReference type="ChEBI" id="CHEBI:15379"/>
        <dbReference type="ChEBI" id="CHEBI:16240"/>
        <dbReference type="ChEBI" id="CHEBI:18421"/>
        <dbReference type="EC" id="1.15.1.1"/>
    </reaction>
</comment>
<keyword evidence="2 5" id="KW-0560">Oxidoreductase</keyword>
<feature type="domain" description="Superoxide dismutase copper/zinc binding" evidence="4">
    <location>
        <begin position="42"/>
        <end position="171"/>
    </location>
</feature>
<dbReference type="Proteomes" id="UP001595548">
    <property type="component" value="Unassembled WGS sequence"/>
</dbReference>
<dbReference type="PANTHER" id="PTHR10003">
    <property type="entry name" value="SUPEROXIDE DISMUTASE CU-ZN -RELATED"/>
    <property type="match status" value="1"/>
</dbReference>
<evidence type="ECO:0000256" key="1">
    <source>
        <dbReference type="ARBA" id="ARBA00010457"/>
    </source>
</evidence>
<dbReference type="NCBIfam" id="NF007628">
    <property type="entry name" value="PRK10290.1"/>
    <property type="match status" value="1"/>
</dbReference>
<feature type="signal peptide" evidence="3">
    <location>
        <begin position="1"/>
        <end position="22"/>
    </location>
</feature>
<keyword evidence="2" id="KW-0862">Zinc</keyword>
<dbReference type="PROSITE" id="PS00332">
    <property type="entry name" value="SOD_CU_ZN_2"/>
    <property type="match status" value="1"/>
</dbReference>
<comment type="cofactor">
    <cofactor evidence="2">
        <name>Zn(2+)</name>
        <dbReference type="ChEBI" id="CHEBI:29105"/>
    </cofactor>
    <text evidence="2">Binds 1 zinc ion per subunit.</text>
</comment>
<keyword evidence="2" id="KW-0186">Copper</keyword>
<dbReference type="InterPro" id="IPR036423">
    <property type="entry name" value="SOD-like_Cu/Zn_dom_sf"/>
</dbReference>
<keyword evidence="6" id="KW-1185">Reference proteome</keyword>
<evidence type="ECO:0000256" key="3">
    <source>
        <dbReference type="SAM" id="SignalP"/>
    </source>
</evidence>
<dbReference type="InterPro" id="IPR024134">
    <property type="entry name" value="SOD_Cu/Zn_/chaperone"/>
</dbReference>
<evidence type="ECO:0000259" key="4">
    <source>
        <dbReference type="Pfam" id="PF00080"/>
    </source>
</evidence>
<dbReference type="GO" id="GO:0004784">
    <property type="term" value="F:superoxide dismutase activity"/>
    <property type="evidence" value="ECO:0007669"/>
    <property type="project" value="UniProtKB-EC"/>
</dbReference>
<comment type="similarity">
    <text evidence="1 2">Belongs to the Cu-Zn superoxide dismutase family.</text>
</comment>
<comment type="function">
    <text evidence="2">Destroys radicals which are normally produced within the cells and which are toxic to biological systems.</text>
</comment>
<dbReference type="Pfam" id="PF00080">
    <property type="entry name" value="Sod_Cu"/>
    <property type="match status" value="1"/>
</dbReference>
<name>A0ABV7HS07_9GAMM</name>
<comment type="caution">
    <text evidence="5">The sequence shown here is derived from an EMBL/GenBank/DDBJ whole genome shotgun (WGS) entry which is preliminary data.</text>
</comment>
<reference evidence="6" key="1">
    <citation type="journal article" date="2019" name="Int. J. Syst. Evol. Microbiol.">
        <title>The Global Catalogue of Microorganisms (GCM) 10K type strain sequencing project: providing services to taxonomists for standard genome sequencing and annotation.</title>
        <authorList>
            <consortium name="The Broad Institute Genomics Platform"/>
            <consortium name="The Broad Institute Genome Sequencing Center for Infectious Disease"/>
            <person name="Wu L."/>
            <person name="Ma J."/>
        </authorList>
    </citation>
    <scope>NUCLEOTIDE SEQUENCE [LARGE SCALE GENOMIC DNA]</scope>
    <source>
        <strain evidence="6">KCTC 52141</strain>
    </source>
</reference>
<accession>A0ABV7HS07</accession>
<dbReference type="RefSeq" id="WP_382414466.1">
    <property type="nucleotide sequence ID" value="NZ_AP031500.1"/>
</dbReference>
<evidence type="ECO:0000256" key="2">
    <source>
        <dbReference type="RuleBase" id="RU000393"/>
    </source>
</evidence>
<dbReference type="SUPFAM" id="SSF49329">
    <property type="entry name" value="Cu,Zn superoxide dismutase-like"/>
    <property type="match status" value="1"/>
</dbReference>
<dbReference type="PROSITE" id="PS00087">
    <property type="entry name" value="SOD_CU_ZN_1"/>
    <property type="match status" value="1"/>
</dbReference>
<dbReference type="EC" id="1.15.1.1" evidence="2"/>
<evidence type="ECO:0000313" key="6">
    <source>
        <dbReference type="Proteomes" id="UP001595548"/>
    </source>
</evidence>
<feature type="chain" id="PRO_5047027707" description="Superoxide dismutase [Cu-Zn]" evidence="3">
    <location>
        <begin position="23"/>
        <end position="172"/>
    </location>
</feature>
<evidence type="ECO:0000313" key="5">
    <source>
        <dbReference type="EMBL" id="MFC3154286.1"/>
    </source>
</evidence>
<dbReference type="InterPro" id="IPR018152">
    <property type="entry name" value="SOD_Cu/Zn_BS"/>
</dbReference>
<sequence length="172" mass="17694">MLRIRPLAIAAFCSALAAHASADTAAITMYSVDASGTSQALGEIHLEQNQYGIVFKPDLAGLTPGVHGFHLHANGSCDAGEDGTPAGAAGGHYDPRAMDKHEGPWGDGHLGDLPALYVSASGEVHSPVLAPRLELNDLDEKALMIHSGGDNYSDTPEKLGGGGKRVACGVID</sequence>
<keyword evidence="2" id="KW-0479">Metal-binding</keyword>
<proteinExistence type="inferred from homology"/>
<keyword evidence="3" id="KW-0732">Signal</keyword>
<dbReference type="InterPro" id="IPR001424">
    <property type="entry name" value="SOD_Cu_Zn_dom"/>
</dbReference>
<comment type="cofactor">
    <cofactor evidence="2">
        <name>Cu cation</name>
        <dbReference type="ChEBI" id="CHEBI:23378"/>
    </cofactor>
    <text evidence="2">Binds 1 copper ion per subunit.</text>
</comment>
<dbReference type="Gene3D" id="2.60.40.200">
    <property type="entry name" value="Superoxide dismutase, copper/zinc binding domain"/>
    <property type="match status" value="1"/>
</dbReference>
<gene>
    <name evidence="5" type="primary">sodC</name>
    <name evidence="5" type="ORF">ACFOEB_03655</name>
</gene>
<protein>
    <recommendedName>
        <fullName evidence="2">Superoxide dismutase [Cu-Zn]</fullName>
        <ecNumber evidence="2">1.15.1.1</ecNumber>
    </recommendedName>
</protein>
<dbReference type="EMBL" id="JBHRTL010000004">
    <property type="protein sequence ID" value="MFC3154286.1"/>
    <property type="molecule type" value="Genomic_DNA"/>
</dbReference>
<dbReference type="CDD" id="cd00305">
    <property type="entry name" value="Cu-Zn_Superoxide_Dismutase"/>
    <property type="match status" value="1"/>
</dbReference>